<dbReference type="RefSeq" id="WP_077795756.1">
    <property type="nucleotide sequence ID" value="NZ_BBYN01000018.1"/>
</dbReference>
<proteinExistence type="predicted"/>
<evidence type="ECO:0000313" key="2">
    <source>
        <dbReference type="EMBL" id="AQS53361.1"/>
    </source>
</evidence>
<evidence type="ECO:0000256" key="1">
    <source>
        <dbReference type="SAM" id="Phobius"/>
    </source>
</evidence>
<keyword evidence="3" id="KW-1185">Reference proteome</keyword>
<dbReference type="KEGG" id="jda:BW727_100991"/>
<dbReference type="STRING" id="708126.BW727_100991"/>
<dbReference type="OrthoDB" id="9813051at2"/>
<dbReference type="EMBL" id="CP019728">
    <property type="protein sequence ID" value="AQS53361.1"/>
    <property type="molecule type" value="Genomic_DNA"/>
</dbReference>
<feature type="transmembrane region" description="Helical" evidence="1">
    <location>
        <begin position="179"/>
        <end position="201"/>
    </location>
</feature>
<dbReference type="Proteomes" id="UP000188993">
    <property type="component" value="Chromosome"/>
</dbReference>
<gene>
    <name evidence="2" type="ORF">BW727_100991</name>
</gene>
<reference evidence="2 3" key="1">
    <citation type="journal article" date="2014" name="Int. J. Syst. Evol. Microbiol.">
        <title>Jeotgalibaca dankookensis gen. nov., sp. nov., a member of the family Carnobacteriaceae, isolated from seujeot (Korean traditional food).</title>
        <authorList>
            <person name="Lee D.G."/>
            <person name="Trujillo M.E."/>
            <person name="Kang H."/>
            <person name="Ahn T.Y."/>
        </authorList>
    </citation>
    <scope>NUCLEOTIDE SEQUENCE [LARGE SCALE GENOMIC DNA]</scope>
    <source>
        <strain evidence="2 3">EX-07</strain>
    </source>
</reference>
<feature type="transmembrane region" description="Helical" evidence="1">
    <location>
        <begin position="131"/>
        <end position="150"/>
    </location>
</feature>
<accession>A0A1S6IP80</accession>
<keyword evidence="1" id="KW-0472">Membrane</keyword>
<evidence type="ECO:0008006" key="4">
    <source>
        <dbReference type="Google" id="ProtNLM"/>
    </source>
</evidence>
<organism evidence="2 3">
    <name type="scientific">Jeotgalibaca dankookensis</name>
    <dbReference type="NCBI Taxonomy" id="708126"/>
    <lineage>
        <taxon>Bacteria</taxon>
        <taxon>Bacillati</taxon>
        <taxon>Bacillota</taxon>
        <taxon>Bacilli</taxon>
        <taxon>Lactobacillales</taxon>
        <taxon>Carnobacteriaceae</taxon>
        <taxon>Jeotgalibaca</taxon>
    </lineage>
</organism>
<protein>
    <recommendedName>
        <fullName evidence="4">Integral membrane protein</fullName>
    </recommendedName>
</protein>
<keyword evidence="1" id="KW-0812">Transmembrane</keyword>
<dbReference type="NCBIfam" id="TIGR01906">
    <property type="entry name" value="integ_TIGR01906"/>
    <property type="match status" value="1"/>
</dbReference>
<sequence length="204" mass="24057">MKVVKNSLGLLAAFLFILSLAIAITINFTPLYAFDVAYFNIPERIGISKEVILENYRILINYLNFPWIEQLEMPDFPSSANGLFHFQEVKTLFLLDYFILIVTGFLSFFFLRIKKKNGRLWELIQPTRLLIFIPIVLLFLIFINFDQLFITFHELFFNNDAWLFDYRTDPIIMALPQTFFMHCFILVFAILEAGLLSLHIYSKK</sequence>
<name>A0A1S6IP80_9LACT</name>
<evidence type="ECO:0000313" key="3">
    <source>
        <dbReference type="Proteomes" id="UP000188993"/>
    </source>
</evidence>
<feature type="transmembrane region" description="Helical" evidence="1">
    <location>
        <begin position="92"/>
        <end position="111"/>
    </location>
</feature>
<dbReference type="InterPro" id="IPR010178">
    <property type="entry name" value="Lit"/>
</dbReference>
<dbReference type="AlphaFoldDB" id="A0A1S6IP80"/>
<keyword evidence="1" id="KW-1133">Transmembrane helix</keyword>
<dbReference type="Pfam" id="PF07314">
    <property type="entry name" value="Lit"/>
    <property type="match status" value="1"/>
</dbReference>